<dbReference type="EC" id="3.5.1.25" evidence="7"/>
<evidence type="ECO:0000259" key="6">
    <source>
        <dbReference type="Pfam" id="PF01979"/>
    </source>
</evidence>
<dbReference type="RefSeq" id="WP_166154455.1">
    <property type="nucleotide sequence ID" value="NZ_JAAOIW010000015.1"/>
</dbReference>
<dbReference type="Gene3D" id="3.20.20.140">
    <property type="entry name" value="Metal-dependent hydrolases"/>
    <property type="match status" value="1"/>
</dbReference>
<evidence type="ECO:0000313" key="8">
    <source>
        <dbReference type="Proteomes" id="UP001165962"/>
    </source>
</evidence>
<evidence type="ECO:0000256" key="5">
    <source>
        <dbReference type="PIRNR" id="PIRNR038994"/>
    </source>
</evidence>
<sequence>MKHSWVARHWQNGQAVKLTTKGGRIAEEESVEVPSDVWIAPGLIDVQVNGIGGFDLNGMDTTVETVQEVVRYLQKGGVTRFCPTIVTGPKERMLHCIRTIAAACAADPIVDYAVIGIHVEGPFLSGEDGPRGAHNKNWIRDPDWQEFEQWDEAAAGKIAKVTLAPEKPGAIDFIRKLKHRGIVASIGHCHASEEIIQQAVEAGATMSTHLGNGAHPYIKRHPNYIWSQLADDRLWAGLIADGFHLPASTLKVMIRTKGDKAVLVSDAVNLAGMPPGRYATPLNDNVVLEPNGFLHLADTPDILAGAALPLYRGVENVVRLGIASMKEAIRMASLHPAQLFGIDGDGLGSLEIGAPADFIVYRLKDGHLLDIVETVANGIVVYEA</sequence>
<dbReference type="Proteomes" id="UP001165962">
    <property type="component" value="Unassembled WGS sequence"/>
</dbReference>
<dbReference type="PIRSF" id="PIRSF038994">
    <property type="entry name" value="NagA"/>
    <property type="match status" value="1"/>
</dbReference>
<accession>A0ABX0JDV8</accession>
<feature type="domain" description="Amidohydrolase-related" evidence="6">
    <location>
        <begin position="39"/>
        <end position="371"/>
    </location>
</feature>
<dbReference type="EMBL" id="JAAOIW010000015">
    <property type="protein sequence ID" value="NHN33966.1"/>
    <property type="molecule type" value="Genomic_DNA"/>
</dbReference>
<dbReference type="GO" id="GO:0008448">
    <property type="term" value="F:N-acetylglucosamine-6-phosphate deacetylase activity"/>
    <property type="evidence" value="ECO:0007669"/>
    <property type="project" value="UniProtKB-EC"/>
</dbReference>
<dbReference type="NCBIfam" id="TIGR00221">
    <property type="entry name" value="nagA"/>
    <property type="match status" value="1"/>
</dbReference>
<gene>
    <name evidence="7" type="primary">nagA</name>
    <name evidence="7" type="ORF">G9U52_29535</name>
</gene>
<dbReference type="SUPFAM" id="SSF51556">
    <property type="entry name" value="Metallo-dependent hydrolases"/>
    <property type="match status" value="1"/>
</dbReference>
<comment type="caution">
    <text evidence="7">The sequence shown here is derived from an EMBL/GenBank/DDBJ whole genome shotgun (WGS) entry which is preliminary data.</text>
</comment>
<dbReference type="InterPro" id="IPR003764">
    <property type="entry name" value="GlcNAc_6-P_deAcase"/>
</dbReference>
<evidence type="ECO:0000256" key="4">
    <source>
        <dbReference type="ARBA" id="ARBA00023277"/>
    </source>
</evidence>
<dbReference type="Gene3D" id="2.30.40.10">
    <property type="entry name" value="Urease, subunit C, domain 1"/>
    <property type="match status" value="1"/>
</dbReference>
<reference evidence="7" key="1">
    <citation type="submission" date="2020-03" db="EMBL/GenBank/DDBJ databases">
        <title>Draft sequencing of Paenibacilllus sp. S3N08.</title>
        <authorList>
            <person name="Kim D.-U."/>
        </authorList>
    </citation>
    <scope>NUCLEOTIDE SEQUENCE</scope>
    <source>
        <strain evidence="7">S3N08</strain>
    </source>
</reference>
<organism evidence="7 8">
    <name type="scientific">Paenibacillus agricola</name>
    <dbReference type="NCBI Taxonomy" id="2716264"/>
    <lineage>
        <taxon>Bacteria</taxon>
        <taxon>Bacillati</taxon>
        <taxon>Bacillota</taxon>
        <taxon>Bacilli</taxon>
        <taxon>Bacillales</taxon>
        <taxon>Paenibacillaceae</taxon>
        <taxon>Paenibacillus</taxon>
    </lineage>
</organism>
<comment type="similarity">
    <text evidence="1 5">Belongs to the metallo-dependent hydrolases superfamily. NagA family.</text>
</comment>
<dbReference type="Pfam" id="PF01979">
    <property type="entry name" value="Amidohydro_1"/>
    <property type="match status" value="1"/>
</dbReference>
<keyword evidence="3 5" id="KW-0378">Hydrolase</keyword>
<keyword evidence="8" id="KW-1185">Reference proteome</keyword>
<dbReference type="PANTHER" id="PTHR11113">
    <property type="entry name" value="N-ACETYLGLUCOSAMINE-6-PHOSPHATE DEACETYLASE"/>
    <property type="match status" value="1"/>
</dbReference>
<name>A0ABX0JDV8_9BACL</name>
<dbReference type="InterPro" id="IPR011059">
    <property type="entry name" value="Metal-dep_hydrolase_composite"/>
</dbReference>
<keyword evidence="4 5" id="KW-0119">Carbohydrate metabolism</keyword>
<proteinExistence type="inferred from homology"/>
<evidence type="ECO:0000313" key="7">
    <source>
        <dbReference type="EMBL" id="NHN33966.1"/>
    </source>
</evidence>
<evidence type="ECO:0000256" key="1">
    <source>
        <dbReference type="ARBA" id="ARBA00010716"/>
    </source>
</evidence>
<protein>
    <submittedName>
        <fullName evidence="7">N-acetylglucosamine-6-phosphate deacetylase</fullName>
        <ecNumber evidence="7">3.5.1.25</ecNumber>
    </submittedName>
</protein>
<keyword evidence="2" id="KW-0479">Metal-binding</keyword>
<evidence type="ECO:0000256" key="2">
    <source>
        <dbReference type="ARBA" id="ARBA00022723"/>
    </source>
</evidence>
<dbReference type="PANTHER" id="PTHR11113:SF14">
    <property type="entry name" value="N-ACETYLGLUCOSAMINE-6-PHOSPHATE DEACETYLASE"/>
    <property type="match status" value="1"/>
</dbReference>
<dbReference type="InterPro" id="IPR006680">
    <property type="entry name" value="Amidohydro-rel"/>
</dbReference>
<evidence type="ECO:0000256" key="3">
    <source>
        <dbReference type="ARBA" id="ARBA00022801"/>
    </source>
</evidence>
<dbReference type="InterPro" id="IPR032466">
    <property type="entry name" value="Metal_Hydrolase"/>
</dbReference>